<dbReference type="UniPathway" id="UPA00281"/>
<dbReference type="SUPFAM" id="SSF51735">
    <property type="entry name" value="NAD(P)-binding Rossmann-fold domains"/>
    <property type="match status" value="1"/>
</dbReference>
<dbReference type="PANTHER" id="PTHR10491">
    <property type="entry name" value="DTDP-4-DEHYDRORHAMNOSE REDUCTASE"/>
    <property type="match status" value="1"/>
</dbReference>
<evidence type="ECO:0000313" key="8">
    <source>
        <dbReference type="EMBL" id="OOV86075.1"/>
    </source>
</evidence>
<dbReference type="GO" id="GO:0019305">
    <property type="term" value="P:dTDP-rhamnose biosynthetic process"/>
    <property type="evidence" value="ECO:0007669"/>
    <property type="project" value="UniProtKB-UniPathway"/>
</dbReference>
<proteinExistence type="inferred from homology"/>
<comment type="catalytic activity">
    <reaction evidence="5 6">
        <text>dTDP-beta-L-rhamnose + NADP(+) = dTDP-4-dehydro-beta-L-rhamnose + NADPH + H(+)</text>
        <dbReference type="Rhea" id="RHEA:21796"/>
        <dbReference type="ChEBI" id="CHEBI:15378"/>
        <dbReference type="ChEBI" id="CHEBI:57510"/>
        <dbReference type="ChEBI" id="CHEBI:57783"/>
        <dbReference type="ChEBI" id="CHEBI:58349"/>
        <dbReference type="ChEBI" id="CHEBI:62830"/>
        <dbReference type="EC" id="1.1.1.133"/>
    </reaction>
</comment>
<evidence type="ECO:0000256" key="6">
    <source>
        <dbReference type="RuleBase" id="RU364082"/>
    </source>
</evidence>
<comment type="cofactor">
    <cofactor evidence="6">
        <name>Mg(2+)</name>
        <dbReference type="ChEBI" id="CHEBI:18420"/>
    </cofactor>
    <text evidence="6">Binds 1 Mg(2+) ion per monomer.</text>
</comment>
<dbReference type="STRING" id="966.BTA35_0215145"/>
<dbReference type="InterPro" id="IPR029903">
    <property type="entry name" value="RmlD-like-bd"/>
</dbReference>
<dbReference type="InterPro" id="IPR005913">
    <property type="entry name" value="dTDP_dehydrorham_reduct"/>
</dbReference>
<gene>
    <name evidence="8" type="ORF">BTA35_0215145</name>
</gene>
<keyword evidence="9" id="KW-1185">Reference proteome</keyword>
<evidence type="ECO:0000256" key="5">
    <source>
        <dbReference type="ARBA" id="ARBA00048200"/>
    </source>
</evidence>
<keyword evidence="6" id="KW-0521">NADP</keyword>
<keyword evidence="6" id="KW-0560">Oxidoreductase</keyword>
<dbReference type="GO" id="GO:0008831">
    <property type="term" value="F:dTDP-4-dehydrorhamnose reductase activity"/>
    <property type="evidence" value="ECO:0007669"/>
    <property type="project" value="UniProtKB-EC"/>
</dbReference>
<evidence type="ECO:0000256" key="1">
    <source>
        <dbReference type="ARBA" id="ARBA00004781"/>
    </source>
</evidence>
<dbReference type="InterPro" id="IPR036291">
    <property type="entry name" value="NAD(P)-bd_dom_sf"/>
</dbReference>
<comment type="pathway">
    <text evidence="1 6">Carbohydrate biosynthesis; dTDP-L-rhamnose biosynthesis.</text>
</comment>
<comment type="caution">
    <text evidence="8">The sequence shown here is derived from an EMBL/GenBank/DDBJ whole genome shotgun (WGS) entry which is preliminary data.</text>
</comment>
<protein>
    <recommendedName>
        <fullName evidence="4 6">dTDP-4-dehydrorhamnose reductase</fullName>
        <ecNumber evidence="3 6">1.1.1.133</ecNumber>
    </recommendedName>
</protein>
<organism evidence="8 9">
    <name type="scientific">Oceanospirillum linum</name>
    <dbReference type="NCBI Taxonomy" id="966"/>
    <lineage>
        <taxon>Bacteria</taxon>
        <taxon>Pseudomonadati</taxon>
        <taxon>Pseudomonadota</taxon>
        <taxon>Gammaproteobacteria</taxon>
        <taxon>Oceanospirillales</taxon>
        <taxon>Oceanospirillaceae</taxon>
        <taxon>Oceanospirillum</taxon>
    </lineage>
</organism>
<dbReference type="AlphaFoldDB" id="A0A1T1H8F0"/>
<evidence type="ECO:0000256" key="4">
    <source>
        <dbReference type="ARBA" id="ARBA00017099"/>
    </source>
</evidence>
<reference evidence="8" key="1">
    <citation type="submission" date="2017-02" db="EMBL/GenBank/DDBJ databases">
        <title>Draft Genome Sequence of the Salt Water Bacterium Oceanospirillum linum ATCC 11336.</title>
        <authorList>
            <person name="Trachtenberg A.M."/>
            <person name="Carney J.G."/>
            <person name="Linnane J.D."/>
            <person name="Rheaume B.A."/>
            <person name="Pitts N.L."/>
            <person name="Mykles D.L."/>
            <person name="Maclea K.S."/>
        </authorList>
    </citation>
    <scope>NUCLEOTIDE SEQUENCE [LARGE SCALE GENOMIC DNA]</scope>
    <source>
        <strain evidence="8">ATCC 11336</strain>
    </source>
</reference>
<evidence type="ECO:0000256" key="2">
    <source>
        <dbReference type="ARBA" id="ARBA00010944"/>
    </source>
</evidence>
<dbReference type="EC" id="1.1.1.133" evidence="3 6"/>
<evidence type="ECO:0000256" key="3">
    <source>
        <dbReference type="ARBA" id="ARBA00012929"/>
    </source>
</evidence>
<dbReference type="UniPathway" id="UPA00124"/>
<sequence>MHIFLTESESSLAKGFLSYAQGICGLHCNVFQGDTGDVAELQRQLTAASPDFIVNTLQFDDLSKIEQSPDLAWQLNAILPDHLAHISLDLGAALIHISSDEVIGDVRNGAFQEKDTVHPLNTYGETKWQGEEAVRQLLKRHIILRLGVLFDGEPYDGTSSEGWLQAILAEARMPQDLQEAADISLSPTAISDACRVIVAIIQQLDAGADCWGTYHYAGVEPISRANFAEQVIELAQERELLTGAEMVRGVSAMAMGLAGKQALHREMNCQKIMDHYGIKQRSWRPALVEAIEKIADQALADQQVADENEEPSA</sequence>
<evidence type="ECO:0000313" key="9">
    <source>
        <dbReference type="Proteomes" id="UP000190064"/>
    </source>
</evidence>
<dbReference type="Proteomes" id="UP000190064">
    <property type="component" value="Unassembled WGS sequence"/>
</dbReference>
<dbReference type="Gene3D" id="3.90.25.10">
    <property type="entry name" value="UDP-galactose 4-epimerase, domain 1"/>
    <property type="match status" value="1"/>
</dbReference>
<feature type="domain" description="RmlD-like substrate binding" evidence="7">
    <location>
        <begin position="25"/>
        <end position="294"/>
    </location>
</feature>
<dbReference type="RefSeq" id="WP_078320654.1">
    <property type="nucleotide sequence ID" value="NZ_FXTS01000010.1"/>
</dbReference>
<name>A0A1T1H8F0_OCELI</name>
<dbReference type="GO" id="GO:0009243">
    <property type="term" value="P:O antigen biosynthetic process"/>
    <property type="evidence" value="ECO:0007669"/>
    <property type="project" value="UniProtKB-UniPathway"/>
</dbReference>
<dbReference type="Gene3D" id="3.40.50.720">
    <property type="entry name" value="NAD(P)-binding Rossmann-like Domain"/>
    <property type="match status" value="1"/>
</dbReference>
<comment type="function">
    <text evidence="6">Catalyzes the reduction of dTDP-6-deoxy-L-lyxo-4-hexulose to yield dTDP-L-rhamnose.</text>
</comment>
<comment type="similarity">
    <text evidence="2 6">Belongs to the dTDP-4-dehydrorhamnose reductase family.</text>
</comment>
<evidence type="ECO:0000259" key="7">
    <source>
        <dbReference type="Pfam" id="PF04321"/>
    </source>
</evidence>
<dbReference type="EMBL" id="MTSD02000009">
    <property type="protein sequence ID" value="OOV86075.1"/>
    <property type="molecule type" value="Genomic_DNA"/>
</dbReference>
<dbReference type="GO" id="GO:0005829">
    <property type="term" value="C:cytosol"/>
    <property type="evidence" value="ECO:0007669"/>
    <property type="project" value="TreeGrafter"/>
</dbReference>
<dbReference type="Pfam" id="PF04321">
    <property type="entry name" value="RmlD_sub_bind"/>
    <property type="match status" value="1"/>
</dbReference>
<accession>A0A1T1H8F0</accession>
<dbReference type="PANTHER" id="PTHR10491:SF4">
    <property type="entry name" value="METHIONINE ADENOSYLTRANSFERASE 2 SUBUNIT BETA"/>
    <property type="match status" value="1"/>
</dbReference>